<sequence>MKKNLKMCFKSFLMSLKNLKKIKSALRVLGKTEFVDFKTFAKVLRRNEIEKISFRIDKTKIEFKADGYSYEIEKKNNKEFCFEFEIENERMLNFIYKFLNDKIFWKLLERDYKNYGCVTNRLLEYFYMNDKLQKLKRLRNKYEDLEKSMNIFSFLDKGMV</sequence>
<evidence type="ECO:0000313" key="1">
    <source>
        <dbReference type="EMBL" id="PMP98208.1"/>
    </source>
</evidence>
<name>A0A2N7QGX4_9BACT</name>
<organism evidence="1 2">
    <name type="scientific">Thermodesulfobacterium geofontis</name>
    <dbReference type="NCBI Taxonomy" id="1295609"/>
    <lineage>
        <taxon>Bacteria</taxon>
        <taxon>Pseudomonadati</taxon>
        <taxon>Thermodesulfobacteriota</taxon>
        <taxon>Thermodesulfobacteria</taxon>
        <taxon>Thermodesulfobacteriales</taxon>
        <taxon>Thermodesulfobacteriaceae</taxon>
        <taxon>Thermodesulfobacterium</taxon>
    </lineage>
</organism>
<protein>
    <submittedName>
        <fullName evidence="1">Uncharacterized protein</fullName>
    </submittedName>
</protein>
<dbReference type="EMBL" id="PNJD01000007">
    <property type="protein sequence ID" value="PMP98208.1"/>
    <property type="molecule type" value="Genomic_DNA"/>
</dbReference>
<comment type="caution">
    <text evidence="1">The sequence shown here is derived from an EMBL/GenBank/DDBJ whole genome shotgun (WGS) entry which is preliminary data.</text>
</comment>
<evidence type="ECO:0000313" key="2">
    <source>
        <dbReference type="Proteomes" id="UP000235619"/>
    </source>
</evidence>
<gene>
    <name evidence="1" type="ORF">C0169_00095</name>
</gene>
<dbReference type="AlphaFoldDB" id="A0A2N7QGX4"/>
<proteinExistence type="predicted"/>
<reference evidence="1 2" key="1">
    <citation type="submission" date="2018-01" db="EMBL/GenBank/DDBJ databases">
        <title>Metagenomic assembled genomes from two thermal pools in the Uzon Caldera, Kamchatka, Russia.</title>
        <authorList>
            <person name="Wilkins L."/>
            <person name="Ettinger C."/>
        </authorList>
    </citation>
    <scope>NUCLEOTIDE SEQUENCE [LARGE SCALE GENOMIC DNA]</scope>
    <source>
        <strain evidence="1">ARK-04</strain>
    </source>
</reference>
<accession>A0A2N7QGX4</accession>
<dbReference type="Proteomes" id="UP000235619">
    <property type="component" value="Unassembled WGS sequence"/>
</dbReference>